<evidence type="ECO:0000256" key="6">
    <source>
        <dbReference type="ARBA" id="ARBA00023002"/>
    </source>
</evidence>
<feature type="domain" description="4Fe-4S ferredoxin-type" evidence="9">
    <location>
        <begin position="586"/>
        <end position="615"/>
    </location>
</feature>
<evidence type="ECO:0000256" key="7">
    <source>
        <dbReference type="ARBA" id="ARBA00023004"/>
    </source>
</evidence>
<gene>
    <name evidence="10" type="ORF">ENJ98_05535</name>
</gene>
<dbReference type="PANTHER" id="PTHR43498:SF1">
    <property type="entry name" value="COB--COM HETERODISULFIDE REDUCTASE IRON-SULFUR SUBUNIT A"/>
    <property type="match status" value="1"/>
</dbReference>
<keyword evidence="5" id="KW-0285">Flavoprotein</keyword>
<evidence type="ECO:0000256" key="1">
    <source>
        <dbReference type="ARBA" id="ARBA00001974"/>
    </source>
</evidence>
<dbReference type="EMBL" id="DROM01000334">
    <property type="protein sequence ID" value="HHH13680.1"/>
    <property type="molecule type" value="Genomic_DNA"/>
</dbReference>
<comment type="caution">
    <text evidence="10">The sequence shown here is derived from an EMBL/GenBank/DDBJ whole genome shotgun (WGS) entry which is preliminary data.</text>
</comment>
<dbReference type="PANTHER" id="PTHR43498">
    <property type="entry name" value="FERREDOXIN:COB-COM HETERODISULFIDE REDUCTASE SUBUNIT A"/>
    <property type="match status" value="1"/>
</dbReference>
<dbReference type="Pfam" id="PF02662">
    <property type="entry name" value="FlpD"/>
    <property type="match status" value="1"/>
</dbReference>
<evidence type="ECO:0000313" key="10">
    <source>
        <dbReference type="EMBL" id="HHH13680.1"/>
    </source>
</evidence>
<dbReference type="Gene3D" id="3.30.70.20">
    <property type="match status" value="1"/>
</dbReference>
<keyword evidence="3" id="KW-0004">4Fe-4S</keyword>
<comment type="cofactor">
    <cofactor evidence="1">
        <name>FAD</name>
        <dbReference type="ChEBI" id="CHEBI:57692"/>
    </cofactor>
</comment>
<dbReference type="PROSITE" id="PS51379">
    <property type="entry name" value="4FE4S_FER_2"/>
    <property type="match status" value="2"/>
</dbReference>
<proteinExistence type="inferred from homology"/>
<dbReference type="PRINTS" id="PR00368">
    <property type="entry name" value="FADPNR"/>
</dbReference>
<evidence type="ECO:0000259" key="9">
    <source>
        <dbReference type="PROSITE" id="PS51379"/>
    </source>
</evidence>
<protein>
    <submittedName>
        <fullName evidence="10">Hydrogenase iron-sulfur subunit</fullName>
    </submittedName>
</protein>
<dbReference type="Gene3D" id="3.50.50.60">
    <property type="entry name" value="FAD/NAD(P)-binding domain"/>
    <property type="match status" value="1"/>
</dbReference>
<accession>A0A7C5N0B3</accession>
<dbReference type="Pfam" id="PF13187">
    <property type="entry name" value="Fer4_9"/>
    <property type="match status" value="1"/>
</dbReference>
<feature type="domain" description="4Fe-4S ferredoxin-type" evidence="9">
    <location>
        <begin position="556"/>
        <end position="585"/>
    </location>
</feature>
<dbReference type="SUPFAM" id="SSF54862">
    <property type="entry name" value="4Fe-4S ferredoxins"/>
    <property type="match status" value="1"/>
</dbReference>
<dbReference type="Proteomes" id="UP000886100">
    <property type="component" value="Unassembled WGS sequence"/>
</dbReference>
<evidence type="ECO:0000256" key="4">
    <source>
        <dbReference type="ARBA" id="ARBA00022723"/>
    </source>
</evidence>
<comment type="similarity">
    <text evidence="2">Belongs to the HdrA family.</text>
</comment>
<keyword evidence="7" id="KW-0408">Iron</keyword>
<dbReference type="InterPro" id="IPR003813">
    <property type="entry name" value="MvhD/FlpD"/>
</dbReference>
<evidence type="ECO:0000256" key="8">
    <source>
        <dbReference type="ARBA" id="ARBA00023014"/>
    </source>
</evidence>
<evidence type="ECO:0000256" key="2">
    <source>
        <dbReference type="ARBA" id="ARBA00006561"/>
    </source>
</evidence>
<dbReference type="SUPFAM" id="SSF51905">
    <property type="entry name" value="FAD/NAD(P)-binding domain"/>
    <property type="match status" value="1"/>
</dbReference>
<dbReference type="Pfam" id="PF07992">
    <property type="entry name" value="Pyr_redox_2"/>
    <property type="match status" value="1"/>
</dbReference>
<dbReference type="GO" id="GO:0046872">
    <property type="term" value="F:metal ion binding"/>
    <property type="evidence" value="ECO:0007669"/>
    <property type="project" value="UniProtKB-KW"/>
</dbReference>
<dbReference type="PROSITE" id="PS00198">
    <property type="entry name" value="4FE4S_FER_1"/>
    <property type="match status" value="1"/>
</dbReference>
<reference evidence="10" key="1">
    <citation type="journal article" date="2020" name="mSystems">
        <title>Genome- and Community-Level Interaction Insights into Carbon Utilization and Element Cycling Functions of Hydrothermarchaeota in Hydrothermal Sediment.</title>
        <authorList>
            <person name="Zhou Z."/>
            <person name="Liu Y."/>
            <person name="Xu W."/>
            <person name="Pan J."/>
            <person name="Luo Z.H."/>
            <person name="Li M."/>
        </authorList>
    </citation>
    <scope>NUCLEOTIDE SEQUENCE [LARGE SCALE GENOMIC DNA]</scope>
    <source>
        <strain evidence="10">HyVt-535</strain>
    </source>
</reference>
<evidence type="ECO:0000256" key="3">
    <source>
        <dbReference type="ARBA" id="ARBA00022485"/>
    </source>
</evidence>
<keyword evidence="5" id="KW-0274">FAD</keyword>
<evidence type="ECO:0000256" key="5">
    <source>
        <dbReference type="ARBA" id="ARBA00022827"/>
    </source>
</evidence>
<keyword evidence="6" id="KW-0560">Oxidoreductase</keyword>
<dbReference type="GO" id="GO:0016491">
    <property type="term" value="F:oxidoreductase activity"/>
    <property type="evidence" value="ECO:0007669"/>
    <property type="project" value="UniProtKB-KW"/>
</dbReference>
<keyword evidence="8" id="KW-0411">Iron-sulfur</keyword>
<name>A0A7C5N0B3_9GAMM</name>
<organism evidence="10">
    <name type="scientific">Thiolapillus brandeum</name>
    <dbReference type="NCBI Taxonomy" id="1076588"/>
    <lineage>
        <taxon>Bacteria</taxon>
        <taxon>Pseudomonadati</taxon>
        <taxon>Pseudomonadota</taxon>
        <taxon>Gammaproteobacteria</taxon>
        <taxon>Chromatiales</taxon>
        <taxon>Sedimenticolaceae</taxon>
        <taxon>Thiolapillus</taxon>
    </lineage>
</organism>
<dbReference type="InterPro" id="IPR039650">
    <property type="entry name" value="HdrA-like"/>
</dbReference>
<dbReference type="InterPro" id="IPR023753">
    <property type="entry name" value="FAD/NAD-binding_dom"/>
</dbReference>
<dbReference type="InterPro" id="IPR017900">
    <property type="entry name" value="4Fe4S_Fe_S_CS"/>
</dbReference>
<dbReference type="GO" id="GO:0051539">
    <property type="term" value="F:4 iron, 4 sulfur cluster binding"/>
    <property type="evidence" value="ECO:0007669"/>
    <property type="project" value="UniProtKB-KW"/>
</dbReference>
<dbReference type="InterPro" id="IPR017896">
    <property type="entry name" value="4Fe4S_Fe-S-bd"/>
</dbReference>
<dbReference type="AlphaFoldDB" id="A0A7C5N0B3"/>
<keyword evidence="4" id="KW-0479">Metal-binding</keyword>
<dbReference type="InterPro" id="IPR036188">
    <property type="entry name" value="FAD/NAD-bd_sf"/>
</dbReference>
<sequence>MSDEKKFAAYICTGCGIGDRLDAASLENVATREGRMNVVKQHEMLCSKEGVKMIQDDIDNDGVTHIVVAACSRRAKVDAFSFPDSKVALTRANLREGVIWARPDTDEARETTQEMAEDYLRMACGEIKQMNPPQPSGQQERNPTILVVGGGVTGMTAALEAAAAGYNVHLVEKTGALGGHVAKLHKRVPFKAAPIGTPNSPDANLPMPEETGVLELIQQVEASDRITIHLNSTITKTSGAPGRFSVDISKESGETVTENIGSIIQATGFTPWDPSVLGELHYSDSPDVITQLELEELANAAGEGPIKRPSDGKEVKAVVFVQDVGQNSDKEGELPYDSGVGDLVSIKQALYFKHHNGDCDTTIVYNNLRTPGAPGEDFYRSGQKNGVIFTKGDVKEVVPGDTLTVKMHDKILDEDAEIHADLVVLDVGMVPNSGPDPYAATESLEGLSDEEREAELEAQAEEAADETSVSVDSILNLTYRQGTDLPQLKWGFTDSHFICFPYETRRTGIYAAGPVRRPMDIRQAMDDATGAAMKAIQEIELAAQGRANHPRTGDLSFPTFRREGCTQCKRCTVECPFGAIDEDEERYPQYNESRCRRCGTCMGACPVRVISFENYSVNTVGAQIKECSIPEEWDEKPRILVLACENDAYPALDQAAISGQEISPWARVIPVRCLGSVSLSWVTDALNNGYDGIIMMGCKRGEDYQCHFVRGSTMANERMAKVGDTLESLNLEPERVVVHEVAITDIERAPALIKEMEETIEKIGLSPFKF</sequence>